<name>A0A059CX36_EUCGR</name>
<dbReference type="Gramene" id="KCW83023">
    <property type="protein sequence ID" value="KCW83023"/>
    <property type="gene ID" value="EUGRSUZ_C04401"/>
</dbReference>
<proteinExistence type="predicted"/>
<gene>
    <name evidence="2" type="ORF">EUGRSUZ_C04401</name>
</gene>
<reference evidence="2" key="1">
    <citation type="submission" date="2013-07" db="EMBL/GenBank/DDBJ databases">
        <title>The genome of Eucalyptus grandis.</title>
        <authorList>
            <person name="Schmutz J."/>
            <person name="Hayes R."/>
            <person name="Myburg A."/>
            <person name="Tuskan G."/>
            <person name="Grattapaglia D."/>
            <person name="Rokhsar D.S."/>
        </authorList>
    </citation>
    <scope>NUCLEOTIDE SEQUENCE</scope>
    <source>
        <tissue evidence="2">Leaf extractions</tissue>
    </source>
</reference>
<accession>A0A059CX36</accession>
<sequence>MDPLITIADRYASSSASENGERRGGSPKSAIRSGQNRLRQSRNNRRSVDSLGRRKDLKWRSPTEVAHITKFPPPRAAFPVCRLHFEAAASRHRVDGAGPSRRSRLALRGDLSGSNARRIGHVRDRARFDALGSPFWFPSFLRGGNGVRSVGVGSGDPVLRRLRGGTTWPLRWLLYRSSEEKKKISFEIEGVPL</sequence>
<dbReference type="AlphaFoldDB" id="A0A059CX36"/>
<dbReference type="EMBL" id="KK198755">
    <property type="protein sequence ID" value="KCW83023.1"/>
    <property type="molecule type" value="Genomic_DNA"/>
</dbReference>
<evidence type="ECO:0000256" key="1">
    <source>
        <dbReference type="SAM" id="MobiDB-lite"/>
    </source>
</evidence>
<feature type="compositionally biased region" description="Basic and acidic residues" evidence="1">
    <location>
        <begin position="46"/>
        <end position="55"/>
    </location>
</feature>
<evidence type="ECO:0000313" key="2">
    <source>
        <dbReference type="EMBL" id="KCW83023.1"/>
    </source>
</evidence>
<protein>
    <submittedName>
        <fullName evidence="2">Uncharacterized protein</fullName>
    </submittedName>
</protein>
<organism evidence="2">
    <name type="scientific">Eucalyptus grandis</name>
    <name type="common">Flooded gum</name>
    <dbReference type="NCBI Taxonomy" id="71139"/>
    <lineage>
        <taxon>Eukaryota</taxon>
        <taxon>Viridiplantae</taxon>
        <taxon>Streptophyta</taxon>
        <taxon>Embryophyta</taxon>
        <taxon>Tracheophyta</taxon>
        <taxon>Spermatophyta</taxon>
        <taxon>Magnoliopsida</taxon>
        <taxon>eudicotyledons</taxon>
        <taxon>Gunneridae</taxon>
        <taxon>Pentapetalae</taxon>
        <taxon>rosids</taxon>
        <taxon>malvids</taxon>
        <taxon>Myrtales</taxon>
        <taxon>Myrtaceae</taxon>
        <taxon>Myrtoideae</taxon>
        <taxon>Eucalypteae</taxon>
        <taxon>Eucalyptus</taxon>
    </lineage>
</organism>
<dbReference type="InParanoid" id="A0A059CX36"/>
<feature type="region of interest" description="Disordered" evidence="1">
    <location>
        <begin position="8"/>
        <end position="55"/>
    </location>
</feature>